<evidence type="ECO:0000313" key="3">
    <source>
        <dbReference type="EMBL" id="GHD45548.1"/>
    </source>
</evidence>
<evidence type="ECO:0000313" key="4">
    <source>
        <dbReference type="Proteomes" id="UP000630353"/>
    </source>
</evidence>
<name>A0A918XPU5_9PROT</name>
<dbReference type="PANTHER" id="PTHR33376:SF2">
    <property type="entry name" value="DICARBOXYLATE-BINDING PERIPLASMIC PROTEIN"/>
    <property type="match status" value="1"/>
</dbReference>
<evidence type="ECO:0000256" key="2">
    <source>
        <dbReference type="SAM" id="SignalP"/>
    </source>
</evidence>
<feature type="chain" id="PRO_5038001221" evidence="2">
    <location>
        <begin position="31"/>
        <end position="329"/>
    </location>
</feature>
<dbReference type="InterPro" id="IPR038404">
    <property type="entry name" value="TRAP_DctP_sf"/>
</dbReference>
<dbReference type="AlphaFoldDB" id="A0A918XPU5"/>
<organism evidence="3 4">
    <name type="scientific">Thalassobaculum fulvum</name>
    <dbReference type="NCBI Taxonomy" id="1633335"/>
    <lineage>
        <taxon>Bacteria</taxon>
        <taxon>Pseudomonadati</taxon>
        <taxon>Pseudomonadota</taxon>
        <taxon>Alphaproteobacteria</taxon>
        <taxon>Rhodospirillales</taxon>
        <taxon>Thalassobaculaceae</taxon>
        <taxon>Thalassobaculum</taxon>
    </lineage>
</organism>
<protein>
    <submittedName>
        <fullName evidence="3">C4-dicarboxylate ABC transporter</fullName>
    </submittedName>
</protein>
<gene>
    <name evidence="3" type="ORF">GCM10017083_13620</name>
</gene>
<sequence>MTMLPFRGMRRSLAATLVAGAVLAAPAAHALEIKSSDVHPMGYPTTDAIQYMGELLNSWTSGRMDIKIFHSMQLGGEKEALEQVQLGALEMTRVSVGVVGPIVEEFNAFNLPYFFRSVEHMHKVVDGEIGTELLNKLEKGGLIGLGYMDAGSRSFYNNTRPITSIEDLKGLKIRVMQNPIFIEMVNSMGGNGLPISFSELYTSLQTGVVDGAENNPPSYESGKHYEVAKYYTLTEHLMVPEIFVFSKKVWDKLSPLDQQLIRKASVLAVEKERELWAARERKSLEAVKAMGYQVVTDIDKEPFIKATEPVRMKFGEKFADLIKRAAAVK</sequence>
<dbReference type="GO" id="GO:0030288">
    <property type="term" value="C:outer membrane-bounded periplasmic space"/>
    <property type="evidence" value="ECO:0007669"/>
    <property type="project" value="InterPro"/>
</dbReference>
<dbReference type="GO" id="GO:0055085">
    <property type="term" value="P:transmembrane transport"/>
    <property type="evidence" value="ECO:0007669"/>
    <property type="project" value="InterPro"/>
</dbReference>
<dbReference type="NCBIfam" id="TIGR00787">
    <property type="entry name" value="dctP"/>
    <property type="match status" value="1"/>
</dbReference>
<dbReference type="Pfam" id="PF03480">
    <property type="entry name" value="DctP"/>
    <property type="match status" value="1"/>
</dbReference>
<dbReference type="NCBIfam" id="NF037995">
    <property type="entry name" value="TRAP_S1"/>
    <property type="match status" value="1"/>
</dbReference>
<evidence type="ECO:0000256" key="1">
    <source>
        <dbReference type="ARBA" id="ARBA00022729"/>
    </source>
</evidence>
<dbReference type="InterPro" id="IPR004682">
    <property type="entry name" value="TRAP_DctP"/>
</dbReference>
<feature type="signal peptide" evidence="2">
    <location>
        <begin position="1"/>
        <end position="30"/>
    </location>
</feature>
<comment type="caution">
    <text evidence="3">The sequence shown here is derived from an EMBL/GenBank/DDBJ whole genome shotgun (WGS) entry which is preliminary data.</text>
</comment>
<dbReference type="EMBL" id="BMZS01000003">
    <property type="protein sequence ID" value="GHD45548.1"/>
    <property type="molecule type" value="Genomic_DNA"/>
</dbReference>
<reference evidence="3" key="1">
    <citation type="journal article" date="2014" name="Int. J. Syst. Evol. Microbiol.">
        <title>Complete genome sequence of Corynebacterium casei LMG S-19264T (=DSM 44701T), isolated from a smear-ripened cheese.</title>
        <authorList>
            <consortium name="US DOE Joint Genome Institute (JGI-PGF)"/>
            <person name="Walter F."/>
            <person name="Albersmeier A."/>
            <person name="Kalinowski J."/>
            <person name="Ruckert C."/>
        </authorList>
    </citation>
    <scope>NUCLEOTIDE SEQUENCE</scope>
    <source>
        <strain evidence="3">KCTC 42651</strain>
    </source>
</reference>
<dbReference type="GO" id="GO:0030246">
    <property type="term" value="F:carbohydrate binding"/>
    <property type="evidence" value="ECO:0007669"/>
    <property type="project" value="TreeGrafter"/>
</dbReference>
<proteinExistence type="predicted"/>
<dbReference type="PANTHER" id="PTHR33376">
    <property type="match status" value="1"/>
</dbReference>
<dbReference type="Gene3D" id="3.40.190.170">
    <property type="entry name" value="Bacterial extracellular solute-binding protein, family 7"/>
    <property type="match status" value="1"/>
</dbReference>
<accession>A0A918XPU5</accession>
<dbReference type="Proteomes" id="UP000630353">
    <property type="component" value="Unassembled WGS sequence"/>
</dbReference>
<keyword evidence="1 2" id="KW-0732">Signal</keyword>
<dbReference type="PIRSF" id="PIRSF006470">
    <property type="entry name" value="DctB"/>
    <property type="match status" value="1"/>
</dbReference>
<dbReference type="CDD" id="cd13671">
    <property type="entry name" value="PBP2_TRAP_SBP_like_3"/>
    <property type="match status" value="1"/>
</dbReference>
<keyword evidence="4" id="KW-1185">Reference proteome</keyword>
<reference evidence="3" key="2">
    <citation type="submission" date="2020-09" db="EMBL/GenBank/DDBJ databases">
        <authorList>
            <person name="Sun Q."/>
            <person name="Kim S."/>
        </authorList>
    </citation>
    <scope>NUCLEOTIDE SEQUENCE</scope>
    <source>
        <strain evidence="3">KCTC 42651</strain>
    </source>
</reference>
<dbReference type="InterPro" id="IPR018389">
    <property type="entry name" value="DctP_fam"/>
</dbReference>